<proteinExistence type="predicted"/>
<evidence type="ECO:0000313" key="2">
    <source>
        <dbReference type="EMBL" id="ETO84336.1"/>
    </source>
</evidence>
<protein>
    <submittedName>
        <fullName evidence="2">Uncharacterized protein</fullName>
    </submittedName>
</protein>
<evidence type="ECO:0000313" key="3">
    <source>
        <dbReference type="Proteomes" id="UP000028582"/>
    </source>
</evidence>
<comment type="caution">
    <text evidence="2">The sequence shown here is derived from an EMBL/GenBank/DDBJ whole genome shotgun (WGS) entry which is preliminary data.</text>
</comment>
<gene>
    <name evidence="2" type="ORF">F444_01750</name>
</gene>
<sequence length="78" mass="8703">MSTAQRIHIAITTQTPPSHHQRSCQSWNLVLHVFLAPAPAKLPNHCNASSHCGRCNAGIIDRLHKFVVVEESDRNDHT</sequence>
<organism evidence="2 3">
    <name type="scientific">Phytophthora nicotianae P1976</name>
    <dbReference type="NCBI Taxonomy" id="1317066"/>
    <lineage>
        <taxon>Eukaryota</taxon>
        <taxon>Sar</taxon>
        <taxon>Stramenopiles</taxon>
        <taxon>Oomycota</taxon>
        <taxon>Peronosporomycetes</taxon>
        <taxon>Peronosporales</taxon>
        <taxon>Peronosporaceae</taxon>
        <taxon>Phytophthora</taxon>
    </lineage>
</organism>
<accession>A0A081AZM5</accession>
<dbReference type="Proteomes" id="UP000028582">
    <property type="component" value="Unassembled WGS sequence"/>
</dbReference>
<name>A0A081AZM5_PHYNI</name>
<reference evidence="2 3" key="1">
    <citation type="submission" date="2013-11" db="EMBL/GenBank/DDBJ databases">
        <title>The Genome Sequence of Phytophthora parasitica P1976.</title>
        <authorList>
            <consortium name="The Broad Institute Genomics Platform"/>
            <person name="Russ C."/>
            <person name="Tyler B."/>
            <person name="Panabieres F."/>
            <person name="Shan W."/>
            <person name="Tripathy S."/>
            <person name="Grunwald N."/>
            <person name="Machado M."/>
            <person name="Johnson C.S."/>
            <person name="Walker B."/>
            <person name="Young S."/>
            <person name="Zeng Q."/>
            <person name="Gargeya S."/>
            <person name="Fitzgerald M."/>
            <person name="Haas B."/>
            <person name="Abouelleil A."/>
            <person name="Allen A.W."/>
            <person name="Alvarado L."/>
            <person name="Arachchi H.M."/>
            <person name="Berlin A.M."/>
            <person name="Chapman S.B."/>
            <person name="Gainer-Dewar J."/>
            <person name="Goldberg J."/>
            <person name="Griggs A."/>
            <person name="Gujja S."/>
            <person name="Hansen M."/>
            <person name="Howarth C."/>
            <person name="Imamovic A."/>
            <person name="Ireland A."/>
            <person name="Larimer J."/>
            <person name="McCowan C."/>
            <person name="Murphy C."/>
            <person name="Pearson M."/>
            <person name="Poon T.W."/>
            <person name="Priest M."/>
            <person name="Roberts A."/>
            <person name="Saif S."/>
            <person name="Shea T."/>
            <person name="Sisk P."/>
            <person name="Sykes S."/>
            <person name="Wortman J."/>
            <person name="Nusbaum C."/>
            <person name="Birren B."/>
        </authorList>
    </citation>
    <scope>NUCLEOTIDE SEQUENCE [LARGE SCALE GENOMIC DNA]</scope>
    <source>
        <strain evidence="2 3">P1976</strain>
    </source>
</reference>
<feature type="region of interest" description="Disordered" evidence="1">
    <location>
        <begin position="1"/>
        <end position="20"/>
    </location>
</feature>
<dbReference type="EMBL" id="ANJA01000334">
    <property type="protein sequence ID" value="ETO84336.1"/>
    <property type="molecule type" value="Genomic_DNA"/>
</dbReference>
<evidence type="ECO:0000256" key="1">
    <source>
        <dbReference type="SAM" id="MobiDB-lite"/>
    </source>
</evidence>
<dbReference type="AlphaFoldDB" id="A0A081AZM5"/>